<dbReference type="InterPro" id="IPR001279">
    <property type="entry name" value="Metallo-B-lactamas"/>
</dbReference>
<dbReference type="PANTHER" id="PTHR30619:SF1">
    <property type="entry name" value="RECOMBINATION PROTEIN 2"/>
    <property type="match status" value="1"/>
</dbReference>
<dbReference type="InterPro" id="IPR004797">
    <property type="entry name" value="Competence_ComEC/Rec2"/>
</dbReference>
<feature type="transmembrane region" description="Helical" evidence="6">
    <location>
        <begin position="425"/>
        <end position="445"/>
    </location>
</feature>
<feature type="transmembrane region" description="Helical" evidence="6">
    <location>
        <begin position="54"/>
        <end position="74"/>
    </location>
</feature>
<sequence length="750" mass="85287">MKRDALFLTIFVIAGIVAGRNFSNLTLLVLFMGIASVSLFILNFYFLRMKINTLLILLAIPFFAFASLRTFYIFNFFEPDRLLDGREVVIAGKVSSFPEGTKDKISFYLKTKVGSKYVKIRVTANSNKTLYYGQTVKVSGRLKIPGEKTNEFGFDYKEYLKAKGALYTLYAKRLYIVSSSHNILTYLNMFSNKLNSLIDTSFEPEISSLLKGLILGNKSTIPDDMYKDFQRSGLAHLLAVSGGNVGVLCAFVEILFRRILKVYGKAVNFTIISIIVVFAIITGLSASVIRASIMAIIYYIGRIIYRNPDTLNSLSVAALLMLLVNPLYLFDIGFQLSFLSVLSIIIFYKRIYDYFIKLKVFPAISSLFAVSVAAQILILPLLAYYFCEVSLVSFLTNLIAVPLAGVLVPVGFLYYILLLLGIDFVLLKWFVLIIVRVLICISRLSHIRFSYIKIVFWDEKLIAAYYIFILLLLYKKVMPTFIKLLTYSTIVALVLIFILQIAINYNRLIIRVIDVGQGDSSLITYRGFSMLIDTGPANEDFSSLKRIVLPYILKNNISEIDALVLTHKHSDHIGDFEYLLNEMKVKSVITSKEVYSENFKALKNKYVILVDKFKSFSYKDLKLFFFPPVEQDSNSSVVVKIVLGDFSMLFTGDASYESEKEYIRRYNLRSTILKVGHHGSSTATSEEFLKSVSPMVAVISVGKNNMFGHPSDEVLQRLYKRKIKIFRTDLNGTIKIVKNRDRVLIYSYLR</sequence>
<evidence type="ECO:0000256" key="1">
    <source>
        <dbReference type="ARBA" id="ARBA00004651"/>
    </source>
</evidence>
<dbReference type="SMART" id="SM00849">
    <property type="entry name" value="Lactamase_B"/>
    <property type="match status" value="1"/>
</dbReference>
<dbReference type="Proteomes" id="UP001164909">
    <property type="component" value="Chromosome"/>
</dbReference>
<dbReference type="SUPFAM" id="SSF56281">
    <property type="entry name" value="Metallo-hydrolase/oxidoreductase"/>
    <property type="match status" value="1"/>
</dbReference>
<dbReference type="InterPro" id="IPR036866">
    <property type="entry name" value="RibonucZ/Hydroxyglut_hydro"/>
</dbReference>
<keyword evidence="3 6" id="KW-0812">Transmembrane</keyword>
<dbReference type="Pfam" id="PF03772">
    <property type="entry name" value="Competence"/>
    <property type="match status" value="1"/>
</dbReference>
<evidence type="ECO:0000256" key="5">
    <source>
        <dbReference type="ARBA" id="ARBA00023136"/>
    </source>
</evidence>
<dbReference type="InterPro" id="IPR004477">
    <property type="entry name" value="ComEC_N"/>
</dbReference>
<organism evidence="8 9">
    <name type="scientific">Caldicellulosiruptor morganii</name>
    <dbReference type="NCBI Taxonomy" id="1387555"/>
    <lineage>
        <taxon>Bacteria</taxon>
        <taxon>Bacillati</taxon>
        <taxon>Bacillota</taxon>
        <taxon>Bacillota incertae sedis</taxon>
        <taxon>Caldicellulosiruptorales</taxon>
        <taxon>Caldicellulosiruptoraceae</taxon>
        <taxon>Caldicellulosiruptor</taxon>
    </lineage>
</organism>
<comment type="subcellular location">
    <subcellularLocation>
        <location evidence="1">Cell membrane</location>
        <topology evidence="1">Multi-pass membrane protein</topology>
    </subcellularLocation>
</comment>
<dbReference type="Pfam" id="PF13567">
    <property type="entry name" value="DUF4131"/>
    <property type="match status" value="1"/>
</dbReference>
<feature type="transmembrane region" description="Helical" evidence="6">
    <location>
        <begin position="484"/>
        <end position="503"/>
    </location>
</feature>
<proteinExistence type="predicted"/>
<name>A0ABY7BNZ8_9FIRM</name>
<evidence type="ECO:0000256" key="6">
    <source>
        <dbReference type="SAM" id="Phobius"/>
    </source>
</evidence>
<evidence type="ECO:0000259" key="7">
    <source>
        <dbReference type="SMART" id="SM00849"/>
    </source>
</evidence>
<dbReference type="InterPro" id="IPR035681">
    <property type="entry name" value="ComA-like_MBL"/>
</dbReference>
<evidence type="ECO:0000313" key="8">
    <source>
        <dbReference type="EMBL" id="WAM34525.1"/>
    </source>
</evidence>
<keyword evidence="5 6" id="KW-0472">Membrane</keyword>
<feature type="transmembrane region" description="Helical" evidence="6">
    <location>
        <begin position="234"/>
        <end position="255"/>
    </location>
</feature>
<dbReference type="InterPro" id="IPR025405">
    <property type="entry name" value="DUF4131"/>
</dbReference>
<dbReference type="NCBIfam" id="TIGR00360">
    <property type="entry name" value="ComEC_N-term"/>
    <property type="match status" value="1"/>
</dbReference>
<dbReference type="EMBL" id="CP113865">
    <property type="protein sequence ID" value="WAM34525.1"/>
    <property type="molecule type" value="Genomic_DNA"/>
</dbReference>
<evidence type="ECO:0000256" key="4">
    <source>
        <dbReference type="ARBA" id="ARBA00022989"/>
    </source>
</evidence>
<evidence type="ECO:0000313" key="9">
    <source>
        <dbReference type="Proteomes" id="UP001164909"/>
    </source>
</evidence>
<keyword evidence="9" id="KW-1185">Reference proteome</keyword>
<dbReference type="RefSeq" id="WP_045169098.1">
    <property type="nucleotide sequence ID" value="NZ_CP113865.1"/>
</dbReference>
<evidence type="ECO:0000256" key="3">
    <source>
        <dbReference type="ARBA" id="ARBA00022692"/>
    </source>
</evidence>
<dbReference type="Pfam" id="PF00753">
    <property type="entry name" value="Lactamase_B"/>
    <property type="match status" value="1"/>
</dbReference>
<feature type="transmembrane region" description="Helical" evidence="6">
    <location>
        <begin position="267"/>
        <end position="300"/>
    </location>
</feature>
<dbReference type="InterPro" id="IPR052159">
    <property type="entry name" value="Competence_DNA_uptake"/>
</dbReference>
<reference evidence="8" key="1">
    <citation type="submission" date="2022-12" db="EMBL/GenBank/DDBJ databases">
        <authorList>
            <person name="Bing R.G."/>
            <person name="Willard D.J."/>
            <person name="Manesh M.J.H."/>
            <person name="Laemthong T."/>
            <person name="Crosby J.R."/>
            <person name="Kelly R.M."/>
        </authorList>
    </citation>
    <scope>NUCLEOTIDE SEQUENCE</scope>
    <source>
        <strain evidence="8">DSM 8990</strain>
    </source>
</reference>
<dbReference type="CDD" id="cd07731">
    <property type="entry name" value="ComA-like_MBL-fold"/>
    <property type="match status" value="1"/>
</dbReference>
<keyword evidence="2" id="KW-1003">Cell membrane</keyword>
<dbReference type="PANTHER" id="PTHR30619">
    <property type="entry name" value="DNA INTERNALIZATION/COMPETENCE PROTEIN COMEC/REC2"/>
    <property type="match status" value="1"/>
</dbReference>
<feature type="domain" description="Metallo-beta-lactamase" evidence="7">
    <location>
        <begin position="517"/>
        <end position="703"/>
    </location>
</feature>
<accession>A0ABY7BNZ8</accession>
<feature type="transmembrane region" description="Helical" evidence="6">
    <location>
        <begin position="398"/>
        <end position="418"/>
    </location>
</feature>
<protein>
    <submittedName>
        <fullName evidence="8">DNA internalization-related competence protein ComEC/Rec2</fullName>
    </submittedName>
</protein>
<feature type="transmembrane region" description="Helical" evidence="6">
    <location>
        <begin position="360"/>
        <end position="386"/>
    </location>
</feature>
<keyword evidence="4 6" id="KW-1133">Transmembrane helix</keyword>
<feature type="transmembrane region" description="Helical" evidence="6">
    <location>
        <begin position="320"/>
        <end position="348"/>
    </location>
</feature>
<feature type="transmembrane region" description="Helical" evidence="6">
    <location>
        <begin position="28"/>
        <end position="47"/>
    </location>
</feature>
<dbReference type="NCBIfam" id="TIGR00361">
    <property type="entry name" value="ComEC_Rec2"/>
    <property type="match status" value="1"/>
</dbReference>
<feature type="transmembrane region" description="Helical" evidence="6">
    <location>
        <begin position="451"/>
        <end position="472"/>
    </location>
</feature>
<dbReference type="Gene3D" id="3.60.15.10">
    <property type="entry name" value="Ribonuclease Z/Hydroxyacylglutathione hydrolase-like"/>
    <property type="match status" value="1"/>
</dbReference>
<evidence type="ECO:0000256" key="2">
    <source>
        <dbReference type="ARBA" id="ARBA00022475"/>
    </source>
</evidence>
<gene>
    <name evidence="8" type="ORF">OTK00_000733</name>
</gene>